<dbReference type="RefSeq" id="WP_179699917.1">
    <property type="nucleotide sequence ID" value="NZ_BAAAHA010000004.1"/>
</dbReference>
<evidence type="ECO:0000313" key="3">
    <source>
        <dbReference type="EMBL" id="NYK08834.1"/>
    </source>
</evidence>
<evidence type="ECO:0000313" key="4">
    <source>
        <dbReference type="Proteomes" id="UP000521075"/>
    </source>
</evidence>
<sequence>MRLTPLTKTGRPRARTTGLGALSALLVLALTACTPGAPVHRSSTHTTEPVTKSSATPTPAPLPDGVIATATVSTPEGADAGTLTITVSGGQVALAFPASSVHADSLRLTTAAADECSDSALSFAQDSPDHGIAVTLNPASIVPDGDPTFFRSVQLTTLNEAPSTCLFTTVASGTIEWKIAPRGLSTTVEDSGPAEFARGTVTTAGGSAVAYTPARGDTPIGVARRLGITLADLEWLNPMRALLQAGMPINLDPARRGQPVDAG</sequence>
<feature type="signal peptide" evidence="2">
    <location>
        <begin position="1"/>
        <end position="37"/>
    </location>
</feature>
<evidence type="ECO:0000256" key="2">
    <source>
        <dbReference type="SAM" id="SignalP"/>
    </source>
</evidence>
<reference evidence="3 4" key="1">
    <citation type="submission" date="2020-07" db="EMBL/GenBank/DDBJ databases">
        <title>Sequencing the genomes of 1000 actinobacteria strains.</title>
        <authorList>
            <person name="Klenk H.-P."/>
        </authorList>
    </citation>
    <scope>NUCLEOTIDE SEQUENCE [LARGE SCALE GENOMIC DNA]</scope>
    <source>
        <strain evidence="3 4">DSM 15166</strain>
    </source>
</reference>
<keyword evidence="2" id="KW-0732">Signal</keyword>
<dbReference type="InterPro" id="IPR018392">
    <property type="entry name" value="LysM"/>
</dbReference>
<evidence type="ECO:0008006" key="5">
    <source>
        <dbReference type="Google" id="ProtNLM"/>
    </source>
</evidence>
<name>A0A853DQK0_9MICO</name>
<accession>A0A853DQK0</accession>
<proteinExistence type="predicted"/>
<feature type="chain" id="PRO_5039720981" description="LysM domain-containing protein" evidence="2">
    <location>
        <begin position="38"/>
        <end position="263"/>
    </location>
</feature>
<dbReference type="PROSITE" id="PS51257">
    <property type="entry name" value="PROKAR_LIPOPROTEIN"/>
    <property type="match status" value="1"/>
</dbReference>
<dbReference type="CDD" id="cd00118">
    <property type="entry name" value="LysM"/>
    <property type="match status" value="1"/>
</dbReference>
<dbReference type="Proteomes" id="UP000521075">
    <property type="component" value="Unassembled WGS sequence"/>
</dbReference>
<comment type="caution">
    <text evidence="3">The sequence shown here is derived from an EMBL/GenBank/DDBJ whole genome shotgun (WGS) entry which is preliminary data.</text>
</comment>
<dbReference type="AlphaFoldDB" id="A0A853DQK0"/>
<feature type="compositionally biased region" description="Polar residues" evidence="1">
    <location>
        <begin position="44"/>
        <end position="57"/>
    </location>
</feature>
<keyword evidence="4" id="KW-1185">Reference proteome</keyword>
<feature type="region of interest" description="Disordered" evidence="1">
    <location>
        <begin position="37"/>
        <end position="64"/>
    </location>
</feature>
<organism evidence="3 4">
    <name type="scientific">Leifsonia naganoensis</name>
    <dbReference type="NCBI Taxonomy" id="150025"/>
    <lineage>
        <taxon>Bacteria</taxon>
        <taxon>Bacillati</taxon>
        <taxon>Actinomycetota</taxon>
        <taxon>Actinomycetes</taxon>
        <taxon>Micrococcales</taxon>
        <taxon>Microbacteriaceae</taxon>
        <taxon>Leifsonia</taxon>
    </lineage>
</organism>
<gene>
    <name evidence="3" type="ORF">HNR14_000715</name>
</gene>
<dbReference type="EMBL" id="JACCHJ010000001">
    <property type="protein sequence ID" value="NYK08834.1"/>
    <property type="molecule type" value="Genomic_DNA"/>
</dbReference>
<protein>
    <recommendedName>
        <fullName evidence="5">LysM domain-containing protein</fullName>
    </recommendedName>
</protein>
<evidence type="ECO:0000256" key="1">
    <source>
        <dbReference type="SAM" id="MobiDB-lite"/>
    </source>
</evidence>